<dbReference type="AlphaFoldDB" id="A0AAD1X226"/>
<feature type="region of interest" description="Disordered" evidence="1">
    <location>
        <begin position="191"/>
        <end position="225"/>
    </location>
</feature>
<sequence length="622" mass="71477">MQSITSMRATLKQRSLKKIKGKIQKELDQMCDLITLTQTRASAQNFSPTSYFGLNKEGSIIEIENHEAGNAIICEAPKTKSNSSRKRRIHERRSYDFQNGFNNPLKAHEARLNAKDYILNIERPGTAVVPSNGIQNSLNPNFTLTEPKRKVCDKIPYKYQRYTLTTQIPDFTTQKFIKGVSLQKYESLPTHKPPKSIFATEKTPGESPVTPKANKPKKAHKLTKEQKLKVKQKDIQKVFNKLATIARENLRQKSHIENPSPQELLTNFKGIELLSEAKGISTHRTPDKNQKQDKYFKVAPKFKNFERSLRKKPVTPLKPEAASKRTSFMFSREGFKKKNCEEVYLNNWKIKKSRAKNCNIKKSKISFTKKAKSPKRAKLELRNNTENGLQSAQTMKTPQKNLKVSNSASFGRFTQRKTSQAQALIGKLDQNLELEVERRVPEVQATLRNLFSCNNSPDNTHIIQKNLSPSMHITRKTSKGPSKKHHMGIVEALLGSMEAFSEDLKKEAPTITQKITHLSSLVSSKDFSLNRLLNDADSEMLQVFRQRTAHLNLSPSALYQKLQVFKQKLQDEFSQDQQILESHINNEMKEENYLKIIKLERIINKYTSKFRMSNKQKKVYFP</sequence>
<evidence type="ECO:0000313" key="3">
    <source>
        <dbReference type="Proteomes" id="UP001295684"/>
    </source>
</evidence>
<dbReference type="EMBL" id="CAMPGE010001450">
    <property type="protein sequence ID" value="CAI2360238.1"/>
    <property type="molecule type" value="Genomic_DNA"/>
</dbReference>
<gene>
    <name evidence="2" type="ORF">ECRASSUSDP1_LOCUS1537</name>
</gene>
<protein>
    <submittedName>
        <fullName evidence="2">Uncharacterized protein</fullName>
    </submittedName>
</protein>
<accession>A0AAD1X226</accession>
<comment type="caution">
    <text evidence="2">The sequence shown here is derived from an EMBL/GenBank/DDBJ whole genome shotgun (WGS) entry which is preliminary data.</text>
</comment>
<evidence type="ECO:0000256" key="1">
    <source>
        <dbReference type="SAM" id="MobiDB-lite"/>
    </source>
</evidence>
<evidence type="ECO:0000313" key="2">
    <source>
        <dbReference type="EMBL" id="CAI2360238.1"/>
    </source>
</evidence>
<dbReference type="Proteomes" id="UP001295684">
    <property type="component" value="Unassembled WGS sequence"/>
</dbReference>
<organism evidence="2 3">
    <name type="scientific">Euplotes crassus</name>
    <dbReference type="NCBI Taxonomy" id="5936"/>
    <lineage>
        <taxon>Eukaryota</taxon>
        <taxon>Sar</taxon>
        <taxon>Alveolata</taxon>
        <taxon>Ciliophora</taxon>
        <taxon>Intramacronucleata</taxon>
        <taxon>Spirotrichea</taxon>
        <taxon>Hypotrichia</taxon>
        <taxon>Euplotida</taxon>
        <taxon>Euplotidae</taxon>
        <taxon>Moneuplotes</taxon>
    </lineage>
</organism>
<reference evidence="2" key="1">
    <citation type="submission" date="2023-07" db="EMBL/GenBank/DDBJ databases">
        <authorList>
            <consortium name="AG Swart"/>
            <person name="Singh M."/>
            <person name="Singh A."/>
            <person name="Seah K."/>
            <person name="Emmerich C."/>
        </authorList>
    </citation>
    <scope>NUCLEOTIDE SEQUENCE</scope>
    <source>
        <strain evidence="2">DP1</strain>
    </source>
</reference>
<keyword evidence="3" id="KW-1185">Reference proteome</keyword>
<name>A0AAD1X226_EUPCR</name>
<proteinExistence type="predicted"/>